<dbReference type="GO" id="GO:0009432">
    <property type="term" value="P:SOS response"/>
    <property type="evidence" value="ECO:0007669"/>
    <property type="project" value="TreeGrafter"/>
</dbReference>
<dbReference type="SUPFAM" id="SSF56059">
    <property type="entry name" value="Glutathione synthetase ATP-binding domain-like"/>
    <property type="match status" value="1"/>
</dbReference>
<dbReference type="Proteomes" id="UP000007599">
    <property type="component" value="Chromosome I"/>
</dbReference>
<dbReference type="Gene3D" id="3.30.470.20">
    <property type="entry name" value="ATP-grasp fold, B domain"/>
    <property type="match status" value="1"/>
</dbReference>
<keyword evidence="2" id="KW-1185">Reference proteome</keyword>
<dbReference type="RefSeq" id="WP_014388622.1">
    <property type="nucleotide sequence ID" value="NC_017025.1"/>
</dbReference>
<dbReference type="GO" id="GO:0018169">
    <property type="term" value="F:ribosomal S6-glutamic acid ligase activity"/>
    <property type="evidence" value="ECO:0007669"/>
    <property type="project" value="TreeGrafter"/>
</dbReference>
<dbReference type="HOGENOM" id="CLU_055286_0_0_10"/>
<reference evidence="1 2" key="1">
    <citation type="journal article" date="2012" name="J. Bacteriol.">
        <title>Complete Genome Sequence of Flavobacterium indicum GPSTA100-9T, Isolated from Warm Spring Water.</title>
        <authorList>
            <person name="Barbier P."/>
            <person name="Houel A."/>
            <person name="Loux V."/>
            <person name="Poulain J."/>
            <person name="Bernardet J.F."/>
            <person name="Touchon M."/>
            <person name="Duchaud E."/>
        </authorList>
    </citation>
    <scope>NUCLEOTIDE SEQUENCE [LARGE SCALE GENOMIC DNA]</scope>
    <source>
        <strain evidence="2">DSM 17447 / CIP 109464 / GPTSA100-9</strain>
    </source>
</reference>
<reference evidence="2" key="2">
    <citation type="submission" date="2012-03" db="EMBL/GenBank/DDBJ databases">
        <title>Complete genome sequence of Flavobacterium indicum GPTSA100-9T, isolated from warm spring water.</title>
        <authorList>
            <person name="Barbier P."/>
            <person name="Houel A."/>
            <person name="Loux V."/>
            <person name="Poulain J."/>
            <person name="Bernardet J.-F."/>
            <person name="Touchon M."/>
            <person name="Duchaud E."/>
        </authorList>
    </citation>
    <scope>NUCLEOTIDE SEQUENCE [LARGE SCALE GENOMIC DNA]</scope>
    <source>
        <strain evidence="2">DSM 17447 / CIP 109464 / GPTSA100-9</strain>
    </source>
</reference>
<dbReference type="eggNOG" id="COG0189">
    <property type="taxonomic scope" value="Bacteria"/>
</dbReference>
<dbReference type="PANTHER" id="PTHR21621">
    <property type="entry name" value="RIBOSOMAL PROTEIN S6 MODIFICATION PROTEIN"/>
    <property type="match status" value="1"/>
</dbReference>
<evidence type="ECO:0008006" key="3">
    <source>
        <dbReference type="Google" id="ProtNLM"/>
    </source>
</evidence>
<sequence>MILILSNEYDTSTTLVIDWLNAKNKKWIRVNGNELVKVSFIGDDINFVLETEEFKLSELTGYWYRRGSLNISCDGLNVNDAFAGFRRVEISKILEFIHFSLNKLKSINGIENSDLNKLIVTDIARQLKILTPLDFIYSSKKELEKKLNSNLKYISKSISGDSMFELNNYILFNYSSIVDLKLINSDFFFPSLIQNYIEKKFELRVFYFKMKFYSMAIFSQKDNMTNVDFRNYNKENPNRCVPYKLPLKVEKKIIKLMNVLNLDCGSIDLILTPKNEYVFLEVNPIGQFGMVSYPCNYNLEKLIADYYD</sequence>
<protein>
    <recommendedName>
        <fullName evidence="3">Grasp-with-spasm system ATP-grasp peptide maturase</fullName>
    </recommendedName>
</protein>
<gene>
    <name evidence="1" type="ordered locus">KQS_07755</name>
</gene>
<dbReference type="GO" id="GO:0005737">
    <property type="term" value="C:cytoplasm"/>
    <property type="evidence" value="ECO:0007669"/>
    <property type="project" value="TreeGrafter"/>
</dbReference>
<name>H8XSV7_FLAIG</name>
<dbReference type="AlphaFoldDB" id="H8XSV7"/>
<evidence type="ECO:0000313" key="2">
    <source>
        <dbReference type="Proteomes" id="UP000007599"/>
    </source>
</evidence>
<dbReference type="PATRIC" id="fig|1094466.5.peg.1522"/>
<evidence type="ECO:0000313" key="1">
    <source>
        <dbReference type="EMBL" id="CCG53499.1"/>
    </source>
</evidence>
<dbReference type="OrthoDB" id="583309at2"/>
<dbReference type="STRING" id="1094466.KQS_07755"/>
<dbReference type="NCBIfam" id="TIGR04192">
    <property type="entry name" value="GRASP_w_spasm"/>
    <property type="match status" value="1"/>
</dbReference>
<accession>H8XSV7</accession>
<organism evidence="1 2">
    <name type="scientific">Flavobacterium indicum (strain DSM 17447 / CIP 109464 / GPTSA100-9)</name>
    <dbReference type="NCBI Taxonomy" id="1094466"/>
    <lineage>
        <taxon>Bacteria</taxon>
        <taxon>Pseudomonadati</taxon>
        <taxon>Bacteroidota</taxon>
        <taxon>Flavobacteriia</taxon>
        <taxon>Flavobacteriales</taxon>
        <taxon>Flavobacteriaceae</taxon>
        <taxon>Flavobacterium</taxon>
    </lineage>
</organism>
<proteinExistence type="predicted"/>
<dbReference type="KEGG" id="fin:KQS_07755"/>
<dbReference type="PANTHER" id="PTHR21621:SF0">
    <property type="entry name" value="BETA-CITRYLGLUTAMATE SYNTHASE B-RELATED"/>
    <property type="match status" value="1"/>
</dbReference>
<dbReference type="EMBL" id="HE774682">
    <property type="protein sequence ID" value="CCG53499.1"/>
    <property type="molecule type" value="Genomic_DNA"/>
</dbReference>
<dbReference type="InterPro" id="IPR026455">
    <property type="entry name" value="GRASP_w_spasm"/>
</dbReference>